<comment type="caution">
    <text evidence="8">The sequence shown here is derived from an EMBL/GenBank/DDBJ whole genome shotgun (WGS) entry which is preliminary data.</text>
</comment>
<dbReference type="InterPro" id="IPR036396">
    <property type="entry name" value="Cyt_P450_sf"/>
</dbReference>
<evidence type="ECO:0000256" key="2">
    <source>
        <dbReference type="ARBA" id="ARBA00022617"/>
    </source>
</evidence>
<keyword evidence="4 7" id="KW-0560">Oxidoreductase</keyword>
<evidence type="ECO:0000256" key="6">
    <source>
        <dbReference type="ARBA" id="ARBA00023033"/>
    </source>
</evidence>
<comment type="similarity">
    <text evidence="1 7">Belongs to the cytochrome P450 family.</text>
</comment>
<dbReference type="RefSeq" id="WP_270023747.1">
    <property type="nucleotide sequence ID" value="NZ_JAPDDP010000005.1"/>
</dbReference>
<evidence type="ECO:0000256" key="7">
    <source>
        <dbReference type="RuleBase" id="RU000461"/>
    </source>
</evidence>
<evidence type="ECO:0000256" key="3">
    <source>
        <dbReference type="ARBA" id="ARBA00022723"/>
    </source>
</evidence>
<dbReference type="Pfam" id="PF00067">
    <property type="entry name" value="p450"/>
    <property type="match status" value="1"/>
</dbReference>
<dbReference type="GO" id="GO:0005506">
    <property type="term" value="F:iron ion binding"/>
    <property type="evidence" value="ECO:0007669"/>
    <property type="project" value="InterPro"/>
</dbReference>
<dbReference type="PANTHER" id="PTHR46696:SF1">
    <property type="entry name" value="CYTOCHROME P450 YJIB-RELATED"/>
    <property type="match status" value="1"/>
</dbReference>
<evidence type="ECO:0000313" key="9">
    <source>
        <dbReference type="Proteomes" id="UP001147653"/>
    </source>
</evidence>
<keyword evidence="6 7" id="KW-0503">Monooxygenase</keyword>
<reference evidence="8" key="1">
    <citation type="submission" date="2022-10" db="EMBL/GenBank/DDBJ databases">
        <title>The WGS of Solirubrobacter phytolaccae KCTC 29190.</title>
        <authorList>
            <person name="Jiang Z."/>
        </authorList>
    </citation>
    <scope>NUCLEOTIDE SEQUENCE</scope>
    <source>
        <strain evidence="8">KCTC 29190</strain>
    </source>
</reference>
<dbReference type="SUPFAM" id="SSF48264">
    <property type="entry name" value="Cytochrome P450"/>
    <property type="match status" value="1"/>
</dbReference>
<gene>
    <name evidence="8" type="ORF">OJ997_04095</name>
</gene>
<keyword evidence="9" id="KW-1185">Reference proteome</keyword>
<protein>
    <submittedName>
        <fullName evidence="8">Cytochrome P450</fullName>
    </submittedName>
</protein>
<organism evidence="8 9">
    <name type="scientific">Solirubrobacter phytolaccae</name>
    <dbReference type="NCBI Taxonomy" id="1404360"/>
    <lineage>
        <taxon>Bacteria</taxon>
        <taxon>Bacillati</taxon>
        <taxon>Actinomycetota</taxon>
        <taxon>Thermoleophilia</taxon>
        <taxon>Solirubrobacterales</taxon>
        <taxon>Solirubrobacteraceae</taxon>
        <taxon>Solirubrobacter</taxon>
    </lineage>
</organism>
<dbReference type="GO" id="GO:0016705">
    <property type="term" value="F:oxidoreductase activity, acting on paired donors, with incorporation or reduction of molecular oxygen"/>
    <property type="evidence" value="ECO:0007669"/>
    <property type="project" value="InterPro"/>
</dbReference>
<proteinExistence type="inferred from homology"/>
<evidence type="ECO:0000313" key="8">
    <source>
        <dbReference type="EMBL" id="MDA0179466.1"/>
    </source>
</evidence>
<name>A0A9X3S7Q6_9ACTN</name>
<dbReference type="PANTHER" id="PTHR46696">
    <property type="entry name" value="P450, PUTATIVE (EUROFUNG)-RELATED"/>
    <property type="match status" value="1"/>
</dbReference>
<keyword evidence="3 7" id="KW-0479">Metal-binding</keyword>
<dbReference type="InterPro" id="IPR017972">
    <property type="entry name" value="Cyt_P450_CS"/>
</dbReference>
<dbReference type="EMBL" id="JAPDDP010000005">
    <property type="protein sequence ID" value="MDA0179466.1"/>
    <property type="molecule type" value="Genomic_DNA"/>
</dbReference>
<keyword evidence="2 7" id="KW-0349">Heme</keyword>
<dbReference type="FunFam" id="1.10.630.10:FF:000018">
    <property type="entry name" value="Cytochrome P450 monooxygenase"/>
    <property type="match status" value="1"/>
</dbReference>
<sequence>MWEPEVRADRHAFYARVRAVGAPVLQVHPDTAERFWIVARYADVRDGLTHPDLGHQLAGTPEPATLLERLDARQLINLDPPEHTQLRALVSRAFTPRAVAALEPRVVAIVDALIDAALERGTFDGVAELGEPMPVAVIAELIGVPEEDRGRFRAWSAAIMSGEDRDMATLAFAAWVDALADERAARPREDLVSALAALEGLAREDLIAMVQLLLIAGQETAVYTIVNGLRALLSHPEQWAALCADPLLAALAVEEILRFDGPVEIAPPRFAQRDVWLGGTIPAGERVGLALLGANRDPEVFSRPNAFDIQRGESGRQLGFGHGIHYCLGAGLGRLEARVMFRRLAERMPGLQLAEDPGGGWIAPHSGTLPLAVSRP</sequence>
<evidence type="ECO:0000256" key="1">
    <source>
        <dbReference type="ARBA" id="ARBA00010617"/>
    </source>
</evidence>
<dbReference type="AlphaFoldDB" id="A0A9X3S7Q6"/>
<evidence type="ECO:0000256" key="5">
    <source>
        <dbReference type="ARBA" id="ARBA00023004"/>
    </source>
</evidence>
<accession>A0A9X3S7Q6</accession>
<dbReference type="GO" id="GO:0020037">
    <property type="term" value="F:heme binding"/>
    <property type="evidence" value="ECO:0007669"/>
    <property type="project" value="InterPro"/>
</dbReference>
<dbReference type="InterPro" id="IPR001128">
    <property type="entry name" value="Cyt_P450"/>
</dbReference>
<dbReference type="Gene3D" id="1.10.630.10">
    <property type="entry name" value="Cytochrome P450"/>
    <property type="match status" value="1"/>
</dbReference>
<keyword evidence="5 7" id="KW-0408">Iron</keyword>
<dbReference type="Proteomes" id="UP001147653">
    <property type="component" value="Unassembled WGS sequence"/>
</dbReference>
<dbReference type="PROSITE" id="PS00086">
    <property type="entry name" value="CYTOCHROME_P450"/>
    <property type="match status" value="1"/>
</dbReference>
<dbReference type="GO" id="GO:0004497">
    <property type="term" value="F:monooxygenase activity"/>
    <property type="evidence" value="ECO:0007669"/>
    <property type="project" value="UniProtKB-KW"/>
</dbReference>
<dbReference type="PRINTS" id="PR00359">
    <property type="entry name" value="BP450"/>
</dbReference>
<dbReference type="InterPro" id="IPR002397">
    <property type="entry name" value="Cyt_P450_B"/>
</dbReference>
<evidence type="ECO:0000256" key="4">
    <source>
        <dbReference type="ARBA" id="ARBA00023002"/>
    </source>
</evidence>